<sequence>MKNSKKRHNKHKTMKQKLWHMKGCAKHHSHLLKGCKSCGWSSQMGGNTGCSACQVQQHGGSFYKPPAPIPGPFVGDPWTTKVDGWPGVNGVGADRNYLEYNLYHKEPQTMMVVNGGRKRTISKKNKRMKKGGGLIPQDLVNFGRSVSFNVGSAYNALNGYPAPVNPLPYKDQLPNNNLRSLLI</sequence>
<reference evidence="1" key="1">
    <citation type="journal article" date="2020" name="Nature">
        <title>Giant virus diversity and host interactions through global metagenomics.</title>
        <authorList>
            <person name="Schulz F."/>
            <person name="Roux S."/>
            <person name="Paez-Espino D."/>
            <person name="Jungbluth S."/>
            <person name="Walsh D.A."/>
            <person name="Denef V.J."/>
            <person name="McMahon K.D."/>
            <person name="Konstantinidis K.T."/>
            <person name="Eloe-Fadrosh E.A."/>
            <person name="Kyrpides N.C."/>
            <person name="Woyke T."/>
        </authorList>
    </citation>
    <scope>NUCLEOTIDE SEQUENCE</scope>
    <source>
        <strain evidence="1">GVMAG-M-3300023179-114</strain>
    </source>
</reference>
<dbReference type="AlphaFoldDB" id="A0A6C0E207"/>
<dbReference type="EMBL" id="MN739727">
    <property type="protein sequence ID" value="QHT23177.1"/>
    <property type="molecule type" value="Genomic_DNA"/>
</dbReference>
<accession>A0A6C0E207</accession>
<organism evidence="1">
    <name type="scientific">viral metagenome</name>
    <dbReference type="NCBI Taxonomy" id="1070528"/>
    <lineage>
        <taxon>unclassified sequences</taxon>
        <taxon>metagenomes</taxon>
        <taxon>organismal metagenomes</taxon>
    </lineage>
</organism>
<name>A0A6C0E207_9ZZZZ</name>
<proteinExistence type="predicted"/>
<protein>
    <submittedName>
        <fullName evidence="1">Uncharacterized protein</fullName>
    </submittedName>
</protein>
<evidence type="ECO:0000313" key="1">
    <source>
        <dbReference type="EMBL" id="QHT23177.1"/>
    </source>
</evidence>